<evidence type="ECO:0000256" key="1">
    <source>
        <dbReference type="SAM" id="SignalP"/>
    </source>
</evidence>
<name>A0ABW1CTQ6_9ACTN</name>
<protein>
    <submittedName>
        <fullName evidence="2">Uncharacterized protein</fullName>
    </submittedName>
</protein>
<evidence type="ECO:0000313" key="2">
    <source>
        <dbReference type="EMBL" id="MFC5829022.1"/>
    </source>
</evidence>
<feature type="signal peptide" evidence="1">
    <location>
        <begin position="1"/>
        <end position="25"/>
    </location>
</feature>
<gene>
    <name evidence="2" type="ORF">ACFPZ3_34605</name>
</gene>
<feature type="chain" id="PRO_5047265027" evidence="1">
    <location>
        <begin position="26"/>
        <end position="71"/>
    </location>
</feature>
<evidence type="ECO:0000313" key="3">
    <source>
        <dbReference type="Proteomes" id="UP001596058"/>
    </source>
</evidence>
<dbReference type="EMBL" id="JBHSPA010000045">
    <property type="protein sequence ID" value="MFC5829022.1"/>
    <property type="molecule type" value="Genomic_DNA"/>
</dbReference>
<organism evidence="2 3">
    <name type="scientific">Nonomuraea insulae</name>
    <dbReference type="NCBI Taxonomy" id="1616787"/>
    <lineage>
        <taxon>Bacteria</taxon>
        <taxon>Bacillati</taxon>
        <taxon>Actinomycetota</taxon>
        <taxon>Actinomycetes</taxon>
        <taxon>Streptosporangiales</taxon>
        <taxon>Streptosporangiaceae</taxon>
        <taxon>Nonomuraea</taxon>
    </lineage>
</organism>
<dbReference type="RefSeq" id="WP_379518519.1">
    <property type="nucleotide sequence ID" value="NZ_JBHSPA010000045.1"/>
</dbReference>
<proteinExistence type="predicted"/>
<keyword evidence="1" id="KW-0732">Signal</keyword>
<sequence length="71" mass="7317">MYKCAIAAVTMTAAALLLAATPAIADNDYAGPHGPSRCEKELAELAEFAEMGAPTVMSLPAEECAEDGDDD</sequence>
<reference evidence="3" key="1">
    <citation type="journal article" date="2019" name="Int. J. Syst. Evol. Microbiol.">
        <title>The Global Catalogue of Microorganisms (GCM) 10K type strain sequencing project: providing services to taxonomists for standard genome sequencing and annotation.</title>
        <authorList>
            <consortium name="The Broad Institute Genomics Platform"/>
            <consortium name="The Broad Institute Genome Sequencing Center for Infectious Disease"/>
            <person name="Wu L."/>
            <person name="Ma J."/>
        </authorList>
    </citation>
    <scope>NUCLEOTIDE SEQUENCE [LARGE SCALE GENOMIC DNA]</scope>
    <source>
        <strain evidence="3">CCUG 53903</strain>
    </source>
</reference>
<keyword evidence="3" id="KW-1185">Reference proteome</keyword>
<dbReference type="Proteomes" id="UP001596058">
    <property type="component" value="Unassembled WGS sequence"/>
</dbReference>
<comment type="caution">
    <text evidence="2">The sequence shown here is derived from an EMBL/GenBank/DDBJ whole genome shotgun (WGS) entry which is preliminary data.</text>
</comment>
<accession>A0ABW1CTQ6</accession>